<gene>
    <name evidence="14" type="ORF">M23134_04241</name>
</gene>
<dbReference type="SMART" id="SM00091">
    <property type="entry name" value="PAS"/>
    <property type="match status" value="1"/>
</dbReference>
<comment type="catalytic activity">
    <reaction evidence="1">
        <text>ATP + protein L-histidine = ADP + protein N-phospho-L-histidine.</text>
        <dbReference type="EC" id="2.7.13.3"/>
    </reaction>
</comment>
<keyword evidence="7" id="KW-0067">ATP-binding</keyword>
<dbReference type="InterPro" id="IPR011006">
    <property type="entry name" value="CheY-like_superfamily"/>
</dbReference>
<protein>
    <recommendedName>
        <fullName evidence="2">histidine kinase</fullName>
        <ecNumber evidence="2">2.7.13.3</ecNumber>
    </recommendedName>
</protein>
<dbReference type="InterPro" id="IPR036890">
    <property type="entry name" value="HATPase_C_sf"/>
</dbReference>
<dbReference type="GO" id="GO:0005524">
    <property type="term" value="F:ATP binding"/>
    <property type="evidence" value="ECO:0007669"/>
    <property type="project" value="UniProtKB-KW"/>
</dbReference>
<dbReference type="PROSITE" id="PS50112">
    <property type="entry name" value="PAS"/>
    <property type="match status" value="1"/>
</dbReference>
<dbReference type="InterPro" id="IPR035965">
    <property type="entry name" value="PAS-like_dom_sf"/>
</dbReference>
<keyword evidence="5" id="KW-0547">Nucleotide-binding</keyword>
<evidence type="ECO:0000259" key="13">
    <source>
        <dbReference type="PROSITE" id="PS50113"/>
    </source>
</evidence>
<dbReference type="PANTHER" id="PTHR41523">
    <property type="entry name" value="TWO-COMPONENT SYSTEM SENSOR PROTEIN"/>
    <property type="match status" value="1"/>
</dbReference>
<dbReference type="Gene3D" id="3.30.565.10">
    <property type="entry name" value="Histidine kinase-like ATPase, C-terminal domain"/>
    <property type="match status" value="1"/>
</dbReference>
<dbReference type="InterPro" id="IPR011495">
    <property type="entry name" value="Sig_transdc_His_kin_sub2_dim/P"/>
</dbReference>
<dbReference type="Pfam" id="PF02518">
    <property type="entry name" value="HATPase_c"/>
    <property type="match status" value="1"/>
</dbReference>
<dbReference type="PROSITE" id="PS50113">
    <property type="entry name" value="PAC"/>
    <property type="match status" value="1"/>
</dbReference>
<evidence type="ECO:0000259" key="12">
    <source>
        <dbReference type="PROSITE" id="PS50112"/>
    </source>
</evidence>
<dbReference type="Gene3D" id="3.30.450.20">
    <property type="entry name" value="PAS domain"/>
    <property type="match status" value="1"/>
</dbReference>
<evidence type="ECO:0000256" key="1">
    <source>
        <dbReference type="ARBA" id="ARBA00000085"/>
    </source>
</evidence>
<dbReference type="RefSeq" id="WP_002693984.1">
    <property type="nucleotide sequence ID" value="NZ_AAWS01000003.1"/>
</dbReference>
<dbReference type="NCBIfam" id="TIGR00229">
    <property type="entry name" value="sensory_box"/>
    <property type="match status" value="1"/>
</dbReference>
<dbReference type="Pfam" id="PF07568">
    <property type="entry name" value="HisKA_2"/>
    <property type="match status" value="1"/>
</dbReference>
<evidence type="ECO:0000256" key="3">
    <source>
        <dbReference type="ARBA" id="ARBA00022553"/>
    </source>
</evidence>
<dbReference type="eggNOG" id="COG3437">
    <property type="taxonomic scope" value="Bacteria"/>
</dbReference>
<feature type="domain" description="PAC" evidence="13">
    <location>
        <begin position="214"/>
        <end position="266"/>
    </location>
</feature>
<name>A1ZEA0_MICM2</name>
<dbReference type="InterPro" id="IPR001789">
    <property type="entry name" value="Sig_transdc_resp-reg_receiver"/>
</dbReference>
<keyword evidence="6 14" id="KW-0418">Kinase</keyword>
<dbReference type="InterPro" id="IPR013767">
    <property type="entry name" value="PAS_fold"/>
</dbReference>
<dbReference type="Pfam" id="PF00989">
    <property type="entry name" value="PAS"/>
    <property type="match status" value="1"/>
</dbReference>
<dbReference type="Pfam" id="PF00072">
    <property type="entry name" value="Response_reg"/>
    <property type="match status" value="1"/>
</dbReference>
<dbReference type="CDD" id="cd00130">
    <property type="entry name" value="PAS"/>
    <property type="match status" value="1"/>
</dbReference>
<dbReference type="SUPFAM" id="SSF55785">
    <property type="entry name" value="PYP-like sensor domain (PAS domain)"/>
    <property type="match status" value="1"/>
</dbReference>
<dbReference type="PROSITE" id="PS50110">
    <property type="entry name" value="RESPONSE_REGULATORY"/>
    <property type="match status" value="1"/>
</dbReference>
<dbReference type="Gene3D" id="3.40.50.2300">
    <property type="match status" value="1"/>
</dbReference>
<evidence type="ECO:0000256" key="8">
    <source>
        <dbReference type="ARBA" id="ARBA00023026"/>
    </source>
</evidence>
<dbReference type="EC" id="2.7.13.3" evidence="2"/>
<evidence type="ECO:0000256" key="4">
    <source>
        <dbReference type="ARBA" id="ARBA00022679"/>
    </source>
</evidence>
<dbReference type="Proteomes" id="UP000004095">
    <property type="component" value="Unassembled WGS sequence"/>
</dbReference>
<feature type="domain" description="PAS" evidence="12">
    <location>
        <begin position="140"/>
        <end position="210"/>
    </location>
</feature>
<feature type="coiled-coil region" evidence="10">
    <location>
        <begin position="118"/>
        <end position="150"/>
    </location>
</feature>
<dbReference type="AlphaFoldDB" id="A1ZEA0"/>
<dbReference type="InterPro" id="IPR003594">
    <property type="entry name" value="HATPase_dom"/>
</dbReference>
<dbReference type="InterPro" id="IPR000700">
    <property type="entry name" value="PAS-assoc_C"/>
</dbReference>
<sequence length="471" mass="54066">MDQALHILLLEDNVYDAELIERELHKAKLHFVAKRADTRTELITHISEFAPDIIISDFSMPQLNAIEALELLAEQEHKIPFILVTGSQTEEVAVDCIRKGANDYILKHSLTRLPSAIKNALKNQEVEREKQLAEEQLKHSEERYRFVVENIGEVIFQTNEDGEFTFLNSAWETITGYTNLESLQKPFTHFLHPDDRAVVFTLYQKIWHNENIGKTYEVRFKAKDDRELWFEINPQILYDERNNIIGTFGSLRDITNQKLSEQQLKASLEEKDILLKEVYHRVKNNLQVIASMLSIQAMYLDDDQMKKILEDSQNRIFSIALVHQKLYASNDLSSIAVDDYFKDLVGQISGLYGGYEVMIDLDIENIKLDIDTIMPMGLITNEVMTNSFKYAFAGVEGGRINVNINKNSRNQVVFKISDNGKGFQEIPDLKRPKSLGMQLINLLASQLNAELTLENKNGVTYTLVFTAKSLN</sequence>
<evidence type="ECO:0000313" key="15">
    <source>
        <dbReference type="Proteomes" id="UP000004095"/>
    </source>
</evidence>
<evidence type="ECO:0000313" key="14">
    <source>
        <dbReference type="EMBL" id="EAY31408.1"/>
    </source>
</evidence>
<evidence type="ECO:0000256" key="9">
    <source>
        <dbReference type="PROSITE-ProRule" id="PRU00169"/>
    </source>
</evidence>
<dbReference type="eggNOG" id="COG3920">
    <property type="taxonomic scope" value="Bacteria"/>
</dbReference>
<evidence type="ECO:0000259" key="11">
    <source>
        <dbReference type="PROSITE" id="PS50110"/>
    </source>
</evidence>
<dbReference type="GO" id="GO:0006355">
    <property type="term" value="P:regulation of DNA-templated transcription"/>
    <property type="evidence" value="ECO:0007669"/>
    <property type="project" value="InterPro"/>
</dbReference>
<dbReference type="SMART" id="SM00086">
    <property type="entry name" value="PAC"/>
    <property type="match status" value="1"/>
</dbReference>
<dbReference type="GO" id="GO:0004673">
    <property type="term" value="F:protein histidine kinase activity"/>
    <property type="evidence" value="ECO:0007669"/>
    <property type="project" value="UniProtKB-EC"/>
</dbReference>
<keyword evidence="8" id="KW-0843">Virulence</keyword>
<dbReference type="CDD" id="cd00156">
    <property type="entry name" value="REC"/>
    <property type="match status" value="1"/>
</dbReference>
<proteinExistence type="predicted"/>
<organism evidence="14 15">
    <name type="scientific">Microscilla marina ATCC 23134</name>
    <dbReference type="NCBI Taxonomy" id="313606"/>
    <lineage>
        <taxon>Bacteria</taxon>
        <taxon>Pseudomonadati</taxon>
        <taxon>Bacteroidota</taxon>
        <taxon>Cytophagia</taxon>
        <taxon>Cytophagales</taxon>
        <taxon>Microscillaceae</taxon>
        <taxon>Microscilla</taxon>
    </lineage>
</organism>
<keyword evidence="4" id="KW-0808">Transferase</keyword>
<keyword evidence="10" id="KW-0175">Coiled coil</keyword>
<accession>A1ZEA0</accession>
<evidence type="ECO:0000256" key="7">
    <source>
        <dbReference type="ARBA" id="ARBA00022840"/>
    </source>
</evidence>
<evidence type="ECO:0000256" key="5">
    <source>
        <dbReference type="ARBA" id="ARBA00022741"/>
    </source>
</evidence>
<dbReference type="InterPro" id="IPR001610">
    <property type="entry name" value="PAC"/>
</dbReference>
<dbReference type="SMART" id="SM00448">
    <property type="entry name" value="REC"/>
    <property type="match status" value="1"/>
</dbReference>
<feature type="domain" description="Response regulatory" evidence="11">
    <location>
        <begin position="6"/>
        <end position="122"/>
    </location>
</feature>
<dbReference type="GO" id="GO:0000160">
    <property type="term" value="P:phosphorelay signal transduction system"/>
    <property type="evidence" value="ECO:0007669"/>
    <property type="project" value="InterPro"/>
</dbReference>
<dbReference type="PANTHER" id="PTHR41523:SF8">
    <property type="entry name" value="ETHYLENE RESPONSE SENSOR PROTEIN"/>
    <property type="match status" value="1"/>
</dbReference>
<evidence type="ECO:0000256" key="6">
    <source>
        <dbReference type="ARBA" id="ARBA00022777"/>
    </source>
</evidence>
<dbReference type="SUPFAM" id="SSF52172">
    <property type="entry name" value="CheY-like"/>
    <property type="match status" value="1"/>
</dbReference>
<dbReference type="OrthoDB" id="9767435at2"/>
<dbReference type="InterPro" id="IPR000014">
    <property type="entry name" value="PAS"/>
</dbReference>
<keyword evidence="15" id="KW-1185">Reference proteome</keyword>
<comment type="caution">
    <text evidence="14">The sequence shown here is derived from an EMBL/GenBank/DDBJ whole genome shotgun (WGS) entry which is preliminary data.</text>
</comment>
<dbReference type="SUPFAM" id="SSF55874">
    <property type="entry name" value="ATPase domain of HSP90 chaperone/DNA topoisomerase II/histidine kinase"/>
    <property type="match status" value="1"/>
</dbReference>
<dbReference type="EMBL" id="AAWS01000003">
    <property type="protein sequence ID" value="EAY31408.1"/>
    <property type="molecule type" value="Genomic_DNA"/>
</dbReference>
<feature type="modified residue" description="4-aspartylphosphate" evidence="9">
    <location>
        <position position="57"/>
    </location>
</feature>
<evidence type="ECO:0000256" key="10">
    <source>
        <dbReference type="SAM" id="Coils"/>
    </source>
</evidence>
<reference evidence="14 15" key="1">
    <citation type="submission" date="2007-01" db="EMBL/GenBank/DDBJ databases">
        <authorList>
            <person name="Haygood M."/>
            <person name="Podell S."/>
            <person name="Anderson C."/>
            <person name="Hopkinson B."/>
            <person name="Roe K."/>
            <person name="Barbeau K."/>
            <person name="Gaasterland T."/>
            <person name="Ferriera S."/>
            <person name="Johnson J."/>
            <person name="Kravitz S."/>
            <person name="Beeson K."/>
            <person name="Sutton G."/>
            <person name="Rogers Y.-H."/>
            <person name="Friedman R."/>
            <person name="Frazier M."/>
            <person name="Venter J.C."/>
        </authorList>
    </citation>
    <scope>NUCLEOTIDE SEQUENCE [LARGE SCALE GENOMIC DNA]</scope>
    <source>
        <strain evidence="14 15">ATCC 23134</strain>
    </source>
</reference>
<evidence type="ECO:0000256" key="2">
    <source>
        <dbReference type="ARBA" id="ARBA00012438"/>
    </source>
</evidence>
<keyword evidence="3 9" id="KW-0597">Phosphoprotein</keyword>